<feature type="transmembrane region" description="Helical" evidence="1">
    <location>
        <begin position="124"/>
        <end position="144"/>
    </location>
</feature>
<evidence type="ECO:0000256" key="1">
    <source>
        <dbReference type="SAM" id="Phobius"/>
    </source>
</evidence>
<name>A0A7D7RD51_PLAMR</name>
<dbReference type="RefSeq" id="WP_182091323.1">
    <property type="nucleotide sequence ID" value="NZ_CP059540.1"/>
</dbReference>
<keyword evidence="1" id="KW-1133">Transmembrane helix</keyword>
<keyword evidence="1" id="KW-0812">Transmembrane</keyword>
<keyword evidence="3" id="KW-1185">Reference proteome</keyword>
<sequence length="254" mass="29897">MIEVISSLFSNFGIPGVIIALIFFFLKNNPITSISSSVIEMKLATKEKRFYVRAVKDILWIVTYTMFFLGITGTFFMNKDLYYFSIFITIFLVSIVTFFWIVTLDAKNKTFSDITSKRNVRQKWIIFILLLLSFLSFFVLPAYYIGTQLQSNILESTFSVVEKYAIFTVVAIIYLFISIVLHFMVVDTYLNFLELKGKNKYTLTVVVRKEKWYIFHPIEKEVYLLGNKEALNECTRFSFIERKQRLEEIVEIEN</sequence>
<feature type="transmembrane region" description="Helical" evidence="1">
    <location>
        <begin position="6"/>
        <end position="26"/>
    </location>
</feature>
<organism evidence="2 3">
    <name type="scientific">Planococcus maritimus</name>
    <dbReference type="NCBI Taxonomy" id="192421"/>
    <lineage>
        <taxon>Bacteria</taxon>
        <taxon>Bacillati</taxon>
        <taxon>Bacillota</taxon>
        <taxon>Bacilli</taxon>
        <taxon>Bacillales</taxon>
        <taxon>Caryophanaceae</taxon>
        <taxon>Planococcus</taxon>
    </lineage>
</organism>
<dbReference type="EMBL" id="CP059540">
    <property type="protein sequence ID" value="QMT16240.1"/>
    <property type="molecule type" value="Genomic_DNA"/>
</dbReference>
<gene>
    <name evidence="2" type="ORF">H1Q58_09640</name>
</gene>
<feature type="transmembrane region" description="Helical" evidence="1">
    <location>
        <begin position="82"/>
        <end position="103"/>
    </location>
</feature>
<accession>A0A7D7RD51</accession>
<protein>
    <submittedName>
        <fullName evidence="2">Uncharacterized protein</fullName>
    </submittedName>
</protein>
<feature type="transmembrane region" description="Helical" evidence="1">
    <location>
        <begin position="164"/>
        <end position="190"/>
    </location>
</feature>
<dbReference type="KEGG" id="pdec:H1Q58_09640"/>
<reference evidence="2 3" key="1">
    <citation type="submission" date="2020-07" db="EMBL/GenBank/DDBJ databases">
        <title>Screening of a cold-adapted Planococcus bacterium producing protease in traditional shrimp paste and protease identification by genome sequencing.</title>
        <authorList>
            <person name="Gao R."/>
            <person name="Leng W."/>
            <person name="Chu Q."/>
            <person name="Wu X."/>
            <person name="Liu H."/>
            <person name="Li X."/>
        </authorList>
    </citation>
    <scope>NUCLEOTIDE SEQUENCE [LARGE SCALE GENOMIC DNA]</scope>
    <source>
        <strain evidence="2 3">XJ11</strain>
    </source>
</reference>
<evidence type="ECO:0000313" key="2">
    <source>
        <dbReference type="EMBL" id="QMT16240.1"/>
    </source>
</evidence>
<dbReference type="AlphaFoldDB" id="A0A7D7RD51"/>
<feature type="transmembrane region" description="Helical" evidence="1">
    <location>
        <begin position="58"/>
        <end position="76"/>
    </location>
</feature>
<dbReference type="Proteomes" id="UP000514716">
    <property type="component" value="Chromosome"/>
</dbReference>
<proteinExistence type="predicted"/>
<keyword evidence="1" id="KW-0472">Membrane</keyword>
<evidence type="ECO:0000313" key="3">
    <source>
        <dbReference type="Proteomes" id="UP000514716"/>
    </source>
</evidence>